<sequence>MTPVSLVTGGNRGIGFAIAEGLLKLGHKVLVAGRNEDEAERACQLLNGDAHPVVMDLASQDAIEDAITRATAIYSDIDILINNAGVMDKGAVTELAAEDWQRSFDVHVKGPATLTRLLLPAMLKNNYGRIINVSSGYGSYNEKMAGPPAYAVTKAALNALTVKTAAEVPVGANVKVNAMCPGWVHSRMGGPGAPLTPEEGADTALWLASLDSDSPNGMFFRQRKPIRW</sequence>
<dbReference type="InterPro" id="IPR002347">
    <property type="entry name" value="SDR_fam"/>
</dbReference>
<dbReference type="STRING" id="1856405.BFC17_15970"/>
<evidence type="ECO:0000313" key="3">
    <source>
        <dbReference type="EMBL" id="OFI35048.1"/>
    </source>
</evidence>
<accession>A0A1E8FHG5</accession>
<dbReference type="InterPro" id="IPR036291">
    <property type="entry name" value="NAD(P)-bd_dom_sf"/>
</dbReference>
<keyword evidence="4" id="KW-1185">Reference proteome</keyword>
<evidence type="ECO:0000256" key="2">
    <source>
        <dbReference type="RuleBase" id="RU000363"/>
    </source>
</evidence>
<comment type="caution">
    <text evidence="3">The sequence shown here is derived from an EMBL/GenBank/DDBJ whole genome shotgun (WGS) entry which is preliminary data.</text>
</comment>
<evidence type="ECO:0000256" key="1">
    <source>
        <dbReference type="ARBA" id="ARBA00006484"/>
    </source>
</evidence>
<dbReference type="PANTHER" id="PTHR42879:SF2">
    <property type="entry name" value="3-OXOACYL-[ACYL-CARRIER-PROTEIN] REDUCTASE FABG"/>
    <property type="match status" value="1"/>
</dbReference>
<dbReference type="Proteomes" id="UP000176037">
    <property type="component" value="Unassembled WGS sequence"/>
</dbReference>
<dbReference type="PRINTS" id="PR00081">
    <property type="entry name" value="GDHRDH"/>
</dbReference>
<evidence type="ECO:0000313" key="4">
    <source>
        <dbReference type="Proteomes" id="UP000176037"/>
    </source>
</evidence>
<reference evidence="3 4" key="1">
    <citation type="submission" date="2016-09" db="EMBL/GenBank/DDBJ databases">
        <title>Alteromonas lipolytica, a new species isolated from sea water.</title>
        <authorList>
            <person name="Wu Y.-H."/>
            <person name="Cheng H."/>
            <person name="Xu X.-W."/>
        </authorList>
    </citation>
    <scope>NUCLEOTIDE SEQUENCE [LARGE SCALE GENOMIC DNA]</scope>
    <source>
        <strain evidence="3 4">JW12</strain>
    </source>
</reference>
<gene>
    <name evidence="3" type="ORF">BFC17_15970</name>
</gene>
<proteinExistence type="inferred from homology"/>
<dbReference type="Gene3D" id="3.40.50.720">
    <property type="entry name" value="NAD(P)-binding Rossmann-like Domain"/>
    <property type="match status" value="1"/>
</dbReference>
<dbReference type="SUPFAM" id="SSF51735">
    <property type="entry name" value="NAD(P)-binding Rossmann-fold domains"/>
    <property type="match status" value="1"/>
</dbReference>
<comment type="similarity">
    <text evidence="1 2">Belongs to the short-chain dehydrogenases/reductases (SDR) family.</text>
</comment>
<protein>
    <submittedName>
        <fullName evidence="3">20-beta-hydroxysteroid dehydrogenase</fullName>
    </submittedName>
</protein>
<name>A0A1E8FHG5_9ALTE</name>
<dbReference type="RefSeq" id="WP_070175966.1">
    <property type="nucleotide sequence ID" value="NZ_BMJR01000001.1"/>
</dbReference>
<dbReference type="Pfam" id="PF00106">
    <property type="entry name" value="adh_short"/>
    <property type="match status" value="1"/>
</dbReference>
<dbReference type="AlphaFoldDB" id="A0A1E8FHG5"/>
<organism evidence="3 4">
    <name type="scientific">Alteromonas lipolytica</name>
    <dbReference type="NCBI Taxonomy" id="1856405"/>
    <lineage>
        <taxon>Bacteria</taxon>
        <taxon>Pseudomonadati</taxon>
        <taxon>Pseudomonadota</taxon>
        <taxon>Gammaproteobacteria</taxon>
        <taxon>Alteromonadales</taxon>
        <taxon>Alteromonadaceae</taxon>
        <taxon>Alteromonas/Salinimonas group</taxon>
        <taxon>Alteromonas</taxon>
    </lineage>
</organism>
<dbReference type="EMBL" id="MJIC01000010">
    <property type="protein sequence ID" value="OFI35048.1"/>
    <property type="molecule type" value="Genomic_DNA"/>
</dbReference>
<dbReference type="OrthoDB" id="5786478at2"/>
<dbReference type="PANTHER" id="PTHR42879">
    <property type="entry name" value="3-OXOACYL-(ACYL-CARRIER-PROTEIN) REDUCTASE"/>
    <property type="match status" value="1"/>
</dbReference>
<dbReference type="InterPro" id="IPR050259">
    <property type="entry name" value="SDR"/>
</dbReference>
<dbReference type="PRINTS" id="PR00080">
    <property type="entry name" value="SDRFAMILY"/>
</dbReference>